<accession>A0A8E6B8N2</accession>
<gene>
    <name evidence="4" type="ORF">KIH39_08480</name>
</gene>
<dbReference type="SUPFAM" id="SSF48371">
    <property type="entry name" value="ARM repeat"/>
    <property type="match status" value="3"/>
</dbReference>
<keyword evidence="3" id="KW-1133">Transmembrane helix</keyword>
<organism evidence="4 5">
    <name type="scientific">Telmatocola sphagniphila</name>
    <dbReference type="NCBI Taxonomy" id="1123043"/>
    <lineage>
        <taxon>Bacteria</taxon>
        <taxon>Pseudomonadati</taxon>
        <taxon>Planctomycetota</taxon>
        <taxon>Planctomycetia</taxon>
        <taxon>Gemmatales</taxon>
        <taxon>Gemmataceae</taxon>
    </lineage>
</organism>
<dbReference type="AlphaFoldDB" id="A0A8E6B8N2"/>
<evidence type="ECO:0000313" key="5">
    <source>
        <dbReference type="Proteomes" id="UP000676194"/>
    </source>
</evidence>
<dbReference type="InterPro" id="IPR016024">
    <property type="entry name" value="ARM-type_fold"/>
</dbReference>
<feature type="transmembrane region" description="Helical" evidence="3">
    <location>
        <begin position="202"/>
        <end position="223"/>
    </location>
</feature>
<dbReference type="InterPro" id="IPR000225">
    <property type="entry name" value="Armadillo"/>
</dbReference>
<dbReference type="Proteomes" id="UP000676194">
    <property type="component" value="Chromosome"/>
</dbReference>
<dbReference type="SMART" id="SM00567">
    <property type="entry name" value="EZ_HEAT"/>
    <property type="match status" value="13"/>
</dbReference>
<dbReference type="KEGG" id="tsph:KIH39_08480"/>
<dbReference type="PANTHER" id="PTHR12697">
    <property type="entry name" value="PBS LYASE HEAT-LIKE PROTEIN"/>
    <property type="match status" value="1"/>
</dbReference>
<evidence type="ECO:0000256" key="2">
    <source>
        <dbReference type="ARBA" id="ARBA00045876"/>
    </source>
</evidence>
<dbReference type="InterPro" id="IPR000357">
    <property type="entry name" value="HEAT"/>
</dbReference>
<feature type="transmembrane region" description="Helical" evidence="3">
    <location>
        <begin position="75"/>
        <end position="93"/>
    </location>
</feature>
<evidence type="ECO:0000256" key="3">
    <source>
        <dbReference type="SAM" id="Phobius"/>
    </source>
</evidence>
<dbReference type="Pfam" id="PF02985">
    <property type="entry name" value="HEAT"/>
    <property type="match status" value="2"/>
</dbReference>
<dbReference type="Gene3D" id="1.25.10.10">
    <property type="entry name" value="Leucine-rich Repeat Variant"/>
    <property type="match status" value="5"/>
</dbReference>
<dbReference type="EMBL" id="CP074694">
    <property type="protein sequence ID" value="QVL33928.1"/>
    <property type="molecule type" value="Genomic_DNA"/>
</dbReference>
<comment type="function">
    <text evidence="2">Catalyzes the hydroxylation of the N(6)-(4-aminobutyl)-L-lysine intermediate produced by deoxyhypusine synthase/DHPS on a critical lysine of the eukaryotic translation initiation factor 5A/eIF-5A. This is the second step of the post-translational modification of that lysine into an unusual amino acid residue named hypusine. Hypusination is unique to mature eIF-5A factor and is essential for its function.</text>
</comment>
<dbReference type="InterPro" id="IPR004155">
    <property type="entry name" value="PBS_lyase_HEAT"/>
</dbReference>
<dbReference type="InterPro" id="IPR021133">
    <property type="entry name" value="HEAT_type_2"/>
</dbReference>
<keyword evidence="1" id="KW-0677">Repeat</keyword>
<sequence length="1067" mass="115067">MKILLGFGAMSDSPSTWFLELGRPYSNYLVLTLLLLVFLGAALLYQLGFIGWVASWASRAMRTITFRGFRLWESFFSWASWPIFLLLTITLILVGNELSTRWEMGTLLCSLTVLFMGGTSCLAYMFIDLERYEVERGYKAVHNPLKGQDLAFHLISYGHQVGIPLLICATIGTIGGFALFNLGLYNSGGHSWYELRSDQGPAVLLDFFVSTLLNLLRVVDVLNLANSRHILRLEYVSAVSWPATLPLLAFKSFFTLVLLQQILASLRLGRLLSETIKDFWSPHEPIYQRARNSLPQFGTTVIRPLLSSLRSVPMLPREQRDQLPLIISTIGPSAIPSLIFSLRDEHEHVRAVSAASLGLLRANNSLRELLPLATESSELVRKSVIEALGTIARSDTQTSQRPTRRLLFNAGQRNPFFGWRPQNALLDPVKAVLPVLETALSDSLPAVRIEAVRALGALGPQVATAVTPKLLSLLRDPDETVRCEAAATIGILGDPQGIAVEPLGQMLDEASLVLKATAARALGQLGAAASSQVLSLVTLLQNPEESVRSAAAEAIAQIGTLNVPATDSLIEGLSNPDNLVRAQTAQAVGTMGEVALEVAPALVEAMSDENDVVRARAVEALGKMGEMAAEVAVPSLVHALRDSDNWVSALAAEALGQMKGSADEAIPALIRSLSHVNVRVRCKAAEALGQMGDDTMPVCEALRSACRDVEGSVRGLALRSLSLVSRNPFPAGNSWGPFLEDEDPRVRVAALEAVGRLGEIEDPSLLPQILGLLDDPNDDVKIEVTKVLPLLGGDPSSIVIALTRRLETDDNDWVREHAAKAIGKFGAVAASAGPALLKASRGGEVGVREQALRAIVMIQPPEALEAFAAGLTDPSPDIRKLASAGWMKMPVLPAEVIPELIEALGDPENQVRANAAHALGRLEKLPEESVERLIECASDPDDGLRLGVAIALQASRSSSSRATLGQLLKDTNPKIRLIAAGALLAQDVDSEEGKAVLAESLEDPVPRIRRAALNLIDSLGEKGRSFFAILQLRQDQEEDVEARAILLPVLEKLLPSNSTQPQLTIPE</sequence>
<dbReference type="PANTHER" id="PTHR12697:SF5">
    <property type="entry name" value="DEOXYHYPUSINE HYDROXYLASE"/>
    <property type="match status" value="1"/>
</dbReference>
<dbReference type="InterPro" id="IPR011989">
    <property type="entry name" value="ARM-like"/>
</dbReference>
<dbReference type="PROSITE" id="PS50077">
    <property type="entry name" value="HEAT_REPEAT"/>
    <property type="match status" value="3"/>
</dbReference>
<feature type="transmembrane region" description="Helical" evidence="3">
    <location>
        <begin position="161"/>
        <end position="182"/>
    </location>
</feature>
<proteinExistence type="predicted"/>
<feature type="transmembrane region" description="Helical" evidence="3">
    <location>
        <begin position="105"/>
        <end position="127"/>
    </location>
</feature>
<evidence type="ECO:0000313" key="4">
    <source>
        <dbReference type="EMBL" id="QVL33928.1"/>
    </source>
</evidence>
<dbReference type="GO" id="GO:0016491">
    <property type="term" value="F:oxidoreductase activity"/>
    <property type="evidence" value="ECO:0007669"/>
    <property type="project" value="TreeGrafter"/>
</dbReference>
<feature type="transmembrane region" description="Helical" evidence="3">
    <location>
        <begin position="235"/>
        <end position="259"/>
    </location>
</feature>
<evidence type="ECO:0000256" key="1">
    <source>
        <dbReference type="ARBA" id="ARBA00022737"/>
    </source>
</evidence>
<dbReference type="RefSeq" id="WP_213498904.1">
    <property type="nucleotide sequence ID" value="NZ_CP074694.1"/>
</dbReference>
<name>A0A8E6B8N2_9BACT</name>
<keyword evidence="5" id="KW-1185">Reference proteome</keyword>
<feature type="transmembrane region" description="Helical" evidence="3">
    <location>
        <begin position="28"/>
        <end position="54"/>
    </location>
</feature>
<reference evidence="4" key="1">
    <citation type="submission" date="2021-05" db="EMBL/GenBank/DDBJ databases">
        <title>Complete genome sequence of the cellulolytic planctomycete Telmatocola sphagniphila SP2T and characterization of the first cellulase from planctomycetes.</title>
        <authorList>
            <person name="Rakitin A.L."/>
            <person name="Beletsky A.V."/>
            <person name="Naumoff D.G."/>
            <person name="Kulichevskaya I.S."/>
            <person name="Mardanov A.V."/>
            <person name="Ravin N.V."/>
            <person name="Dedysh S.N."/>
        </authorList>
    </citation>
    <scope>NUCLEOTIDE SEQUENCE</scope>
    <source>
        <strain evidence="4">SP2T</strain>
    </source>
</reference>
<protein>
    <submittedName>
        <fullName evidence="4">HEAT repeat domain-containing protein</fullName>
    </submittedName>
</protein>
<keyword evidence="3" id="KW-0472">Membrane</keyword>
<keyword evidence="3" id="KW-0812">Transmembrane</keyword>
<dbReference type="Pfam" id="PF13646">
    <property type="entry name" value="HEAT_2"/>
    <property type="match status" value="4"/>
</dbReference>
<dbReference type="SMART" id="SM00185">
    <property type="entry name" value="ARM"/>
    <property type="match status" value="5"/>
</dbReference>